<dbReference type="SMART" id="SM00450">
    <property type="entry name" value="RHOD"/>
    <property type="match status" value="1"/>
</dbReference>
<comment type="caution">
    <text evidence="2">The sequence shown here is derived from an EMBL/GenBank/DDBJ whole genome shotgun (WGS) entry which is preliminary data.</text>
</comment>
<dbReference type="PROSITE" id="PS50206">
    <property type="entry name" value="RHODANESE_3"/>
    <property type="match status" value="1"/>
</dbReference>
<evidence type="ECO:0000313" key="2">
    <source>
        <dbReference type="EMBL" id="MFD2518971.1"/>
    </source>
</evidence>
<dbReference type="Pfam" id="PF00581">
    <property type="entry name" value="Rhodanese"/>
    <property type="match status" value="1"/>
</dbReference>
<organism evidence="2 3">
    <name type="scientific">Salinimicrobium flavum</name>
    <dbReference type="NCBI Taxonomy" id="1737065"/>
    <lineage>
        <taxon>Bacteria</taxon>
        <taxon>Pseudomonadati</taxon>
        <taxon>Bacteroidota</taxon>
        <taxon>Flavobacteriia</taxon>
        <taxon>Flavobacteriales</taxon>
        <taxon>Flavobacteriaceae</taxon>
        <taxon>Salinimicrobium</taxon>
    </lineage>
</organism>
<dbReference type="EMBL" id="JBHULT010000012">
    <property type="protein sequence ID" value="MFD2518971.1"/>
    <property type="molecule type" value="Genomic_DNA"/>
</dbReference>
<proteinExistence type="predicted"/>
<dbReference type="InterPro" id="IPR001763">
    <property type="entry name" value="Rhodanese-like_dom"/>
</dbReference>
<gene>
    <name evidence="2" type="ORF">ACFSTG_13770</name>
</gene>
<dbReference type="InterPro" id="IPR036873">
    <property type="entry name" value="Rhodanese-like_dom_sf"/>
</dbReference>
<keyword evidence="3" id="KW-1185">Reference proteome</keyword>
<sequence>MFESIKRLFGIGGPKADFPEMVNNGAIIIDVRTKSEFMGGHIKGSKNIPVNSLRSNLTKFRDKDKPIITCCASGMRSASAKNLLESHGYTSVYNAGSWRSLQNKLS</sequence>
<name>A0ABW5IZS1_9FLAO</name>
<dbReference type="Gene3D" id="3.40.250.10">
    <property type="entry name" value="Rhodanese-like domain"/>
    <property type="match status" value="1"/>
</dbReference>
<dbReference type="PANTHER" id="PTHR43031:SF1">
    <property type="entry name" value="PYRIDINE NUCLEOTIDE-DISULPHIDE OXIDOREDUCTASE"/>
    <property type="match status" value="1"/>
</dbReference>
<protein>
    <submittedName>
        <fullName evidence="2">Rhodanese-like domain-containing protein</fullName>
    </submittedName>
</protein>
<accession>A0ABW5IZS1</accession>
<dbReference type="RefSeq" id="WP_380754200.1">
    <property type="nucleotide sequence ID" value="NZ_JBHULT010000012.1"/>
</dbReference>
<evidence type="ECO:0000313" key="3">
    <source>
        <dbReference type="Proteomes" id="UP001597468"/>
    </source>
</evidence>
<feature type="domain" description="Rhodanese" evidence="1">
    <location>
        <begin position="22"/>
        <end position="106"/>
    </location>
</feature>
<evidence type="ECO:0000259" key="1">
    <source>
        <dbReference type="PROSITE" id="PS50206"/>
    </source>
</evidence>
<dbReference type="CDD" id="cd00158">
    <property type="entry name" value="RHOD"/>
    <property type="match status" value="1"/>
</dbReference>
<dbReference type="Proteomes" id="UP001597468">
    <property type="component" value="Unassembled WGS sequence"/>
</dbReference>
<dbReference type="SUPFAM" id="SSF52821">
    <property type="entry name" value="Rhodanese/Cell cycle control phosphatase"/>
    <property type="match status" value="1"/>
</dbReference>
<dbReference type="PANTHER" id="PTHR43031">
    <property type="entry name" value="FAD-DEPENDENT OXIDOREDUCTASE"/>
    <property type="match status" value="1"/>
</dbReference>
<reference evidence="3" key="1">
    <citation type="journal article" date="2019" name="Int. J. Syst. Evol. Microbiol.">
        <title>The Global Catalogue of Microorganisms (GCM) 10K type strain sequencing project: providing services to taxonomists for standard genome sequencing and annotation.</title>
        <authorList>
            <consortium name="The Broad Institute Genomics Platform"/>
            <consortium name="The Broad Institute Genome Sequencing Center for Infectious Disease"/>
            <person name="Wu L."/>
            <person name="Ma J."/>
        </authorList>
    </citation>
    <scope>NUCLEOTIDE SEQUENCE [LARGE SCALE GENOMIC DNA]</scope>
    <source>
        <strain evidence="3">KCTC 42585</strain>
    </source>
</reference>
<dbReference type="InterPro" id="IPR050229">
    <property type="entry name" value="GlpE_sulfurtransferase"/>
</dbReference>